<reference evidence="3" key="1">
    <citation type="journal article" date="2019" name="Int. J. Syst. Evol. Microbiol.">
        <title>The Global Catalogue of Microorganisms (GCM) 10K type strain sequencing project: providing services to taxonomists for standard genome sequencing and annotation.</title>
        <authorList>
            <consortium name="The Broad Institute Genomics Platform"/>
            <consortium name="The Broad Institute Genome Sequencing Center for Infectious Disease"/>
            <person name="Wu L."/>
            <person name="Ma J."/>
        </authorList>
    </citation>
    <scope>NUCLEOTIDE SEQUENCE [LARGE SCALE GENOMIC DNA]</scope>
    <source>
        <strain evidence="3">CGMCC 1.15774</strain>
    </source>
</reference>
<feature type="transmembrane region" description="Helical" evidence="1">
    <location>
        <begin position="14"/>
        <end position="32"/>
    </location>
</feature>
<dbReference type="RefSeq" id="WP_379761829.1">
    <property type="nucleotide sequence ID" value="NZ_JBHSCL010000001.1"/>
</dbReference>
<evidence type="ECO:0000313" key="3">
    <source>
        <dbReference type="Proteomes" id="UP001595841"/>
    </source>
</evidence>
<dbReference type="CDD" id="cd08983">
    <property type="entry name" value="GH43_Bt3655-like"/>
    <property type="match status" value="1"/>
</dbReference>
<keyword evidence="1" id="KW-1133">Transmembrane helix</keyword>
<keyword evidence="1" id="KW-0812">Transmembrane</keyword>
<name>A0ABV8PG38_9FLAO</name>
<proteinExistence type="predicted"/>
<evidence type="ECO:0000313" key="2">
    <source>
        <dbReference type="EMBL" id="MFC4218499.1"/>
    </source>
</evidence>
<keyword evidence="3" id="KW-1185">Reference proteome</keyword>
<dbReference type="InterPro" id="IPR023296">
    <property type="entry name" value="Glyco_hydro_beta-prop_sf"/>
</dbReference>
<protein>
    <submittedName>
        <fullName evidence="2">Glycoside hydrolase family 43 protein</fullName>
    </submittedName>
</protein>
<dbReference type="GO" id="GO:0016787">
    <property type="term" value="F:hydrolase activity"/>
    <property type="evidence" value="ECO:0007669"/>
    <property type="project" value="UniProtKB-KW"/>
</dbReference>
<keyword evidence="2" id="KW-0378">Hydrolase</keyword>
<keyword evidence="1" id="KW-0472">Membrane</keyword>
<dbReference type="Proteomes" id="UP001595841">
    <property type="component" value="Unassembled WGS sequence"/>
</dbReference>
<organism evidence="2 3">
    <name type="scientific">Flagellimonas marina</name>
    <dbReference type="NCBI Taxonomy" id="1775168"/>
    <lineage>
        <taxon>Bacteria</taxon>
        <taxon>Pseudomonadati</taxon>
        <taxon>Bacteroidota</taxon>
        <taxon>Flavobacteriia</taxon>
        <taxon>Flavobacteriales</taxon>
        <taxon>Flavobacteriaceae</taxon>
        <taxon>Flagellimonas</taxon>
    </lineage>
</organism>
<sequence>MNQTERIQNLKMNLVYRILCLVALMGSMNLTAQQPDIPGQVSEGESLKNEAYLFAHMTHEDYGRLYYSASLDGLHWQRLNNGERVFDEYQGHPDICKGPDGKYYILGNTSDSSPDINIWVSDDLISWKKHGVYTPNLKQTPDYSEALQRIGAPKLFYDEASAQFVMTWHTPHKEGTKTDPERYWASQRTLYVLSNDLKTFSDTPKKLFDWNIGTIDVIIRKEEDTYFAIIKDETYPTLYWPTGKTIRIARSDSLLGPYSFPADPISPNFREAPTLVPSPNNKVWYLYYEQYPGVSYGLSVSDNLNGPWYQASGYTFYSDWDKYALPKEVRHGCMITISKKEYNQLVEKFEIVKEEFNEK</sequence>
<comment type="caution">
    <text evidence="2">The sequence shown here is derived from an EMBL/GenBank/DDBJ whole genome shotgun (WGS) entry which is preliminary data.</text>
</comment>
<dbReference type="EMBL" id="JBHSCL010000001">
    <property type="protein sequence ID" value="MFC4218499.1"/>
    <property type="molecule type" value="Genomic_DNA"/>
</dbReference>
<dbReference type="PANTHER" id="PTHR43301">
    <property type="entry name" value="ARABINAN ENDO-1,5-ALPHA-L-ARABINOSIDASE"/>
    <property type="match status" value="1"/>
</dbReference>
<gene>
    <name evidence="2" type="ORF">ACFOWS_00035</name>
</gene>
<accession>A0ABV8PG38</accession>
<dbReference type="InterPro" id="IPR050727">
    <property type="entry name" value="GH43_arabinanases"/>
</dbReference>
<dbReference type="SUPFAM" id="SSF75005">
    <property type="entry name" value="Arabinanase/levansucrase/invertase"/>
    <property type="match status" value="1"/>
</dbReference>
<dbReference type="Gene3D" id="2.115.10.20">
    <property type="entry name" value="Glycosyl hydrolase domain, family 43"/>
    <property type="match status" value="1"/>
</dbReference>
<evidence type="ECO:0000256" key="1">
    <source>
        <dbReference type="SAM" id="Phobius"/>
    </source>
</evidence>
<dbReference type="PANTHER" id="PTHR43301:SF3">
    <property type="entry name" value="ARABINAN ENDO-1,5-ALPHA-L-ARABINOSIDASE A-RELATED"/>
    <property type="match status" value="1"/>
</dbReference>